<reference evidence="2 3" key="1">
    <citation type="submission" date="2019-12" db="EMBL/GenBank/DDBJ databases">
        <title>Nocardia sp. nov. ET3-3 isolated from soil.</title>
        <authorList>
            <person name="Kanchanasin P."/>
            <person name="Tanasupawat S."/>
            <person name="Yuki M."/>
            <person name="Kudo T."/>
        </authorList>
    </citation>
    <scope>NUCLEOTIDE SEQUENCE [LARGE SCALE GENOMIC DNA]</scope>
    <source>
        <strain evidence="2 3">ET3-3</strain>
    </source>
</reference>
<comment type="caution">
    <text evidence="2">The sequence shown here is derived from an EMBL/GenBank/DDBJ whole genome shotgun (WGS) entry which is preliminary data.</text>
</comment>
<keyword evidence="1" id="KW-1133">Transmembrane helix</keyword>
<evidence type="ECO:0000313" key="2">
    <source>
        <dbReference type="EMBL" id="MVU80441.1"/>
    </source>
</evidence>
<keyword evidence="1" id="KW-0472">Membrane</keyword>
<dbReference type="EMBL" id="WRPP01000005">
    <property type="protein sequence ID" value="MVU80441.1"/>
    <property type="molecule type" value="Genomic_DNA"/>
</dbReference>
<dbReference type="RefSeq" id="WP_157390083.1">
    <property type="nucleotide sequence ID" value="NZ_WRPP01000005.1"/>
</dbReference>
<feature type="transmembrane region" description="Helical" evidence="1">
    <location>
        <begin position="61"/>
        <end position="85"/>
    </location>
</feature>
<evidence type="ECO:0000313" key="3">
    <source>
        <dbReference type="Proteomes" id="UP000466794"/>
    </source>
</evidence>
<proteinExistence type="predicted"/>
<sequence length="86" mass="9312">MFTVLLVAWGALLATTVLGWEITAGISLRAYRASESCTIGDGMPTKRLWELRDRGKRYARISTWCGAACLATFVSAFATLLVAVIA</sequence>
<accession>A0A7K1V1N0</accession>
<evidence type="ECO:0000256" key="1">
    <source>
        <dbReference type="SAM" id="Phobius"/>
    </source>
</evidence>
<keyword evidence="1" id="KW-0812">Transmembrane</keyword>
<name>A0A7K1V1N0_9NOCA</name>
<gene>
    <name evidence="2" type="ORF">GPX89_24730</name>
</gene>
<protein>
    <submittedName>
        <fullName evidence="2">Uncharacterized protein</fullName>
    </submittedName>
</protein>
<keyword evidence="3" id="KW-1185">Reference proteome</keyword>
<dbReference type="AlphaFoldDB" id="A0A7K1V1N0"/>
<dbReference type="Proteomes" id="UP000466794">
    <property type="component" value="Unassembled WGS sequence"/>
</dbReference>
<organism evidence="2 3">
    <name type="scientific">Nocardia terrae</name>
    <dbReference type="NCBI Taxonomy" id="2675851"/>
    <lineage>
        <taxon>Bacteria</taxon>
        <taxon>Bacillati</taxon>
        <taxon>Actinomycetota</taxon>
        <taxon>Actinomycetes</taxon>
        <taxon>Mycobacteriales</taxon>
        <taxon>Nocardiaceae</taxon>
        <taxon>Nocardia</taxon>
    </lineage>
</organism>